<dbReference type="NCBIfam" id="TIGR01783">
    <property type="entry name" value="TonB-siderophor"/>
    <property type="match status" value="1"/>
</dbReference>
<evidence type="ECO:0000259" key="13">
    <source>
        <dbReference type="Pfam" id="PF00593"/>
    </source>
</evidence>
<evidence type="ECO:0000259" key="14">
    <source>
        <dbReference type="Pfam" id="PF07715"/>
    </source>
</evidence>
<reference evidence="16" key="1">
    <citation type="journal article" date="2019" name="Int. J. Syst. Evol. Microbiol.">
        <title>The Global Catalogue of Microorganisms (GCM) 10K type strain sequencing project: providing services to taxonomists for standard genome sequencing and annotation.</title>
        <authorList>
            <consortium name="The Broad Institute Genomics Platform"/>
            <consortium name="The Broad Institute Genome Sequencing Center for Infectious Disease"/>
            <person name="Wu L."/>
            <person name="Ma J."/>
        </authorList>
    </citation>
    <scope>NUCLEOTIDE SEQUENCE [LARGE SCALE GENOMIC DNA]</scope>
    <source>
        <strain evidence="16">KCTC 12848</strain>
    </source>
</reference>
<proteinExistence type="inferred from homology"/>
<evidence type="ECO:0000256" key="10">
    <source>
        <dbReference type="PROSITE-ProRule" id="PRU01360"/>
    </source>
</evidence>
<evidence type="ECO:0000313" key="16">
    <source>
        <dbReference type="Proteomes" id="UP001597425"/>
    </source>
</evidence>
<dbReference type="CDD" id="cd01347">
    <property type="entry name" value="ligand_gated_channel"/>
    <property type="match status" value="1"/>
</dbReference>
<dbReference type="InterPro" id="IPR012910">
    <property type="entry name" value="Plug_dom"/>
</dbReference>
<keyword evidence="6 11" id="KW-0798">TonB box</keyword>
<feature type="signal peptide" evidence="12">
    <location>
        <begin position="1"/>
        <end position="27"/>
    </location>
</feature>
<feature type="domain" description="TonB-dependent receptor plug" evidence="14">
    <location>
        <begin position="63"/>
        <end position="160"/>
    </location>
</feature>
<dbReference type="PROSITE" id="PS52016">
    <property type="entry name" value="TONB_DEPENDENT_REC_3"/>
    <property type="match status" value="1"/>
</dbReference>
<sequence>MSHCKRIPTGRTLLATALVAAHAGAWAESEREVENVEVVGEQVESYLVDEMDTATGLGLSGLETPQSVSALSRVQLDDFELDSLNQALLAVPGVQVESVETDRTYYTSRGFDITNFQLDGVGVPATYGNKEGETDTFLYERIEVVRGASGLMSGAGNPSATVNLVRKRPTEDFRLSLGAEAGSWDKARVEGDVSGSLTDGLRGRLVVAKEDRESYLDNYAMDKTIVYGVVEKDLGASTLLTLGSSYQTSYADSPLWGALPLSHADGSPVDYDASVSTASDWAYSDKVTTDAFAELKHTFANGWQAKAYYTHAESEIDSELFYMFGLPDTESGEGLFANPGVYDLEDRHDLVDLRLTGNFHWAGREHDLLLGYNWSRGDVEDISLYPTAYPSIGDFGEWDGSFERPEYNGGTDGSDWTDEQSAFFAATRLQLTDALSLIGGARVIDWESEGYSYGNSNNTEESDRVLPYAGVVYRIGDNYSVYASRTETFMPQDDLSEELVHLDPTEGINDEIGAKGEFFDGKLIASVAYYETEQENVAESAGTVEHPETGAQIQVYEERDYDSKGYDLTLSGQLAPGLQANFSYTRVDIDNQDGGRQRDFVPANVVRLFASYRPPAMERLKVGGGINWQDDIERINEDYGYPIEQEAYATVRAFASYDVNENLSFSLNGNNLTDEKYISSLYWDQGFYAPPRSFTASVNWRY</sequence>
<evidence type="ECO:0000256" key="9">
    <source>
        <dbReference type="ARBA" id="ARBA00023237"/>
    </source>
</evidence>
<dbReference type="EMBL" id="JBHUJD010000010">
    <property type="protein sequence ID" value="MFD2310644.1"/>
    <property type="molecule type" value="Genomic_DNA"/>
</dbReference>
<gene>
    <name evidence="15" type="ORF">ACFSKX_09475</name>
</gene>
<evidence type="ECO:0000256" key="4">
    <source>
        <dbReference type="ARBA" id="ARBA00022452"/>
    </source>
</evidence>
<dbReference type="InterPro" id="IPR000531">
    <property type="entry name" value="Beta-barrel_TonB"/>
</dbReference>
<keyword evidence="7 10" id="KW-0472">Membrane</keyword>
<evidence type="ECO:0000256" key="7">
    <source>
        <dbReference type="ARBA" id="ARBA00023136"/>
    </source>
</evidence>
<keyword evidence="5 10" id="KW-0812">Transmembrane</keyword>
<dbReference type="PANTHER" id="PTHR32552:SF74">
    <property type="entry name" value="HYDROXAMATE SIDEROPHORE RECEPTOR FHUE"/>
    <property type="match status" value="1"/>
</dbReference>
<keyword evidence="16" id="KW-1185">Reference proteome</keyword>
<evidence type="ECO:0000313" key="15">
    <source>
        <dbReference type="EMBL" id="MFD2310644.1"/>
    </source>
</evidence>
<dbReference type="InterPro" id="IPR036942">
    <property type="entry name" value="Beta-barrel_TonB_sf"/>
</dbReference>
<dbReference type="PANTHER" id="PTHR32552">
    <property type="entry name" value="FERRICHROME IRON RECEPTOR-RELATED"/>
    <property type="match status" value="1"/>
</dbReference>
<name>A0ABW5EB92_9GAMM</name>
<dbReference type="RefSeq" id="WP_265720728.1">
    <property type="nucleotide sequence ID" value="NZ_JAPIVK010000005.1"/>
</dbReference>
<evidence type="ECO:0000256" key="12">
    <source>
        <dbReference type="SAM" id="SignalP"/>
    </source>
</evidence>
<dbReference type="Gene3D" id="2.40.170.20">
    <property type="entry name" value="TonB-dependent receptor, beta-barrel domain"/>
    <property type="match status" value="1"/>
</dbReference>
<keyword evidence="3 10" id="KW-0813">Transport</keyword>
<evidence type="ECO:0000256" key="5">
    <source>
        <dbReference type="ARBA" id="ARBA00022692"/>
    </source>
</evidence>
<dbReference type="SUPFAM" id="SSF56935">
    <property type="entry name" value="Porins"/>
    <property type="match status" value="1"/>
</dbReference>
<keyword evidence="4 10" id="KW-1134">Transmembrane beta strand</keyword>
<feature type="domain" description="TonB-dependent receptor-like beta-barrel" evidence="13">
    <location>
        <begin position="244"/>
        <end position="672"/>
    </location>
</feature>
<comment type="caution">
    <text evidence="15">The sequence shown here is derived from an EMBL/GenBank/DDBJ whole genome shotgun (WGS) entry which is preliminary data.</text>
</comment>
<evidence type="ECO:0000256" key="11">
    <source>
        <dbReference type="RuleBase" id="RU003357"/>
    </source>
</evidence>
<dbReference type="Gene3D" id="2.170.130.10">
    <property type="entry name" value="TonB-dependent receptor, plug domain"/>
    <property type="match status" value="1"/>
</dbReference>
<feature type="chain" id="PRO_5045733395" evidence="12">
    <location>
        <begin position="28"/>
        <end position="702"/>
    </location>
</feature>
<protein>
    <submittedName>
        <fullName evidence="15">TonB-dependent siderophore receptor</fullName>
    </submittedName>
</protein>
<dbReference type="Proteomes" id="UP001597425">
    <property type="component" value="Unassembled WGS sequence"/>
</dbReference>
<organism evidence="15 16">
    <name type="scientific">Microbulbifer halophilus</name>
    <dbReference type="NCBI Taxonomy" id="453963"/>
    <lineage>
        <taxon>Bacteria</taxon>
        <taxon>Pseudomonadati</taxon>
        <taxon>Pseudomonadota</taxon>
        <taxon>Gammaproteobacteria</taxon>
        <taxon>Cellvibrionales</taxon>
        <taxon>Microbulbiferaceae</taxon>
        <taxon>Microbulbifer</taxon>
    </lineage>
</organism>
<evidence type="ECO:0000256" key="1">
    <source>
        <dbReference type="ARBA" id="ARBA00004571"/>
    </source>
</evidence>
<dbReference type="InterPro" id="IPR039426">
    <property type="entry name" value="TonB-dep_rcpt-like"/>
</dbReference>
<dbReference type="InterPro" id="IPR037066">
    <property type="entry name" value="Plug_dom_sf"/>
</dbReference>
<comment type="similarity">
    <text evidence="2 10 11">Belongs to the TonB-dependent receptor family.</text>
</comment>
<evidence type="ECO:0000256" key="2">
    <source>
        <dbReference type="ARBA" id="ARBA00009810"/>
    </source>
</evidence>
<keyword evidence="12" id="KW-0732">Signal</keyword>
<dbReference type="InterPro" id="IPR010105">
    <property type="entry name" value="TonB_sidphr_rcpt"/>
</dbReference>
<dbReference type="Pfam" id="PF00593">
    <property type="entry name" value="TonB_dep_Rec_b-barrel"/>
    <property type="match status" value="1"/>
</dbReference>
<dbReference type="Pfam" id="PF07715">
    <property type="entry name" value="Plug"/>
    <property type="match status" value="1"/>
</dbReference>
<accession>A0ABW5EB92</accession>
<evidence type="ECO:0000256" key="6">
    <source>
        <dbReference type="ARBA" id="ARBA00023077"/>
    </source>
</evidence>
<evidence type="ECO:0000256" key="3">
    <source>
        <dbReference type="ARBA" id="ARBA00022448"/>
    </source>
</evidence>
<comment type="subcellular location">
    <subcellularLocation>
        <location evidence="1 10">Cell outer membrane</location>
        <topology evidence="1 10">Multi-pass membrane protein</topology>
    </subcellularLocation>
</comment>
<evidence type="ECO:0000256" key="8">
    <source>
        <dbReference type="ARBA" id="ARBA00023170"/>
    </source>
</evidence>
<keyword evidence="8 15" id="KW-0675">Receptor</keyword>
<keyword evidence="9 10" id="KW-0998">Cell outer membrane</keyword>